<dbReference type="InterPro" id="IPR027443">
    <property type="entry name" value="IPNS-like_sf"/>
</dbReference>
<dbReference type="GO" id="GO:0031418">
    <property type="term" value="F:L-ascorbic acid binding"/>
    <property type="evidence" value="ECO:0007669"/>
    <property type="project" value="UniProtKB-KW"/>
</dbReference>
<dbReference type="OrthoDB" id="288590at2759"/>
<keyword evidence="2" id="KW-0847">Vitamin C</keyword>
<accession>A0A067L1A4</accession>
<evidence type="ECO:0000256" key="3">
    <source>
        <dbReference type="ARBA" id="ARBA00023004"/>
    </source>
</evidence>
<organism evidence="6 7">
    <name type="scientific">Jatropha curcas</name>
    <name type="common">Barbados nut</name>
    <dbReference type="NCBI Taxonomy" id="180498"/>
    <lineage>
        <taxon>Eukaryota</taxon>
        <taxon>Viridiplantae</taxon>
        <taxon>Streptophyta</taxon>
        <taxon>Embryophyta</taxon>
        <taxon>Tracheophyta</taxon>
        <taxon>Spermatophyta</taxon>
        <taxon>Magnoliopsida</taxon>
        <taxon>eudicotyledons</taxon>
        <taxon>Gunneridae</taxon>
        <taxon>Pentapetalae</taxon>
        <taxon>rosids</taxon>
        <taxon>fabids</taxon>
        <taxon>Malpighiales</taxon>
        <taxon>Euphorbiaceae</taxon>
        <taxon>Crotonoideae</taxon>
        <taxon>Jatropheae</taxon>
        <taxon>Jatropha</taxon>
    </lineage>
</organism>
<dbReference type="PROSITE" id="PS51471">
    <property type="entry name" value="FE2OG_OXY"/>
    <property type="match status" value="1"/>
</dbReference>
<dbReference type="EMBL" id="KK914370">
    <property type="protein sequence ID" value="KDP38250.1"/>
    <property type="molecule type" value="Genomic_DNA"/>
</dbReference>
<dbReference type="InterPro" id="IPR044861">
    <property type="entry name" value="IPNS-like_FE2OG_OXY"/>
</dbReference>
<evidence type="ECO:0000313" key="7">
    <source>
        <dbReference type="Proteomes" id="UP000027138"/>
    </source>
</evidence>
<protein>
    <recommendedName>
        <fullName evidence="5">Fe2OG dioxygenase domain-containing protein</fullName>
    </recommendedName>
</protein>
<proteinExistence type="inferred from homology"/>
<keyword evidence="7" id="KW-1185">Reference proteome</keyword>
<dbReference type="FunFam" id="2.60.120.330:FF:000012">
    <property type="entry name" value="Gibberellin 20 oxidase 1"/>
    <property type="match status" value="1"/>
</dbReference>
<evidence type="ECO:0000256" key="1">
    <source>
        <dbReference type="ARBA" id="ARBA00022723"/>
    </source>
</evidence>
<evidence type="ECO:0000256" key="2">
    <source>
        <dbReference type="ARBA" id="ARBA00022896"/>
    </source>
</evidence>
<dbReference type="GO" id="GO:0016491">
    <property type="term" value="F:oxidoreductase activity"/>
    <property type="evidence" value="ECO:0007669"/>
    <property type="project" value="UniProtKB-KW"/>
</dbReference>
<keyword evidence="4" id="KW-0560">Oxidoreductase</keyword>
<dbReference type="InterPro" id="IPR050295">
    <property type="entry name" value="Plant_2OG-oxidoreductases"/>
</dbReference>
<evidence type="ECO:0000259" key="5">
    <source>
        <dbReference type="PROSITE" id="PS51471"/>
    </source>
</evidence>
<dbReference type="GO" id="GO:0046872">
    <property type="term" value="F:metal ion binding"/>
    <property type="evidence" value="ECO:0007669"/>
    <property type="project" value="UniProtKB-KW"/>
</dbReference>
<comment type="similarity">
    <text evidence="4">Belongs to the iron/ascorbate-dependent oxidoreductase family.</text>
</comment>
<dbReference type="Gene3D" id="2.60.120.330">
    <property type="entry name" value="B-lactam Antibiotic, Isopenicillin N Synthase, Chain"/>
    <property type="match status" value="1"/>
</dbReference>
<dbReference type="PANTHER" id="PTHR47991">
    <property type="entry name" value="OXOGLUTARATE/IRON-DEPENDENT DIOXYGENASE"/>
    <property type="match status" value="1"/>
</dbReference>
<feature type="domain" description="Fe2OG dioxygenase" evidence="5">
    <location>
        <begin position="186"/>
        <end position="287"/>
    </location>
</feature>
<name>A0A067L1A4_JATCU</name>
<keyword evidence="1 4" id="KW-0479">Metal-binding</keyword>
<dbReference type="InterPro" id="IPR005123">
    <property type="entry name" value="Oxoglu/Fe-dep_dioxygenase_dom"/>
</dbReference>
<sequence>MGEVDPAFIQALEHRPNPKIMEAEGIPVIDLSTQTLLILLRKLEMPAKIGVFSSLLITDCRWRNEKRFLMHRLDFLLSLQKRKTRSGETPRKCWDIMMLSIQRMLETGKRFLIYLKNPTTIPSSHELNDTEVAEWHNHWPEYPPELREACEEYAKEMEKLAFKLMELIALSLGMKPDRFRDFFKEQTSTVRLNHCPPCPAPLLALGVGRHKDPGGLTILAQDDVGGLEVKRKSDEEWSWVKPIPNTYIVDIGDIIQVWTNDAYESLEHRVKLNPDKERFSIPYFLNPAHSTMVQPLDEMVNEQNPANIAHTIGANLLSPESAVISKSLMLRIFKSTTSRYDIRTSR</sequence>
<evidence type="ECO:0000256" key="4">
    <source>
        <dbReference type="RuleBase" id="RU003682"/>
    </source>
</evidence>
<keyword evidence="3 4" id="KW-0408">Iron</keyword>
<dbReference type="Pfam" id="PF03171">
    <property type="entry name" value="2OG-FeII_Oxy"/>
    <property type="match status" value="1"/>
</dbReference>
<dbReference type="Proteomes" id="UP000027138">
    <property type="component" value="Unassembled WGS sequence"/>
</dbReference>
<dbReference type="SUPFAM" id="SSF51197">
    <property type="entry name" value="Clavaminate synthase-like"/>
    <property type="match status" value="1"/>
</dbReference>
<gene>
    <name evidence="6" type="ORF">JCGZ_04893</name>
</gene>
<evidence type="ECO:0000313" key="6">
    <source>
        <dbReference type="EMBL" id="KDP38250.1"/>
    </source>
</evidence>
<reference evidence="6 7" key="1">
    <citation type="journal article" date="2014" name="PLoS ONE">
        <title>Global Analysis of Gene Expression Profiles in Physic Nut (Jatropha curcas L.) Seedlings Exposed to Salt Stress.</title>
        <authorList>
            <person name="Zhang L."/>
            <person name="Zhang C."/>
            <person name="Wu P."/>
            <person name="Chen Y."/>
            <person name="Li M."/>
            <person name="Jiang H."/>
            <person name="Wu G."/>
        </authorList>
    </citation>
    <scope>NUCLEOTIDE SEQUENCE [LARGE SCALE GENOMIC DNA]</scope>
    <source>
        <strain evidence="7">cv. GZQX0401</strain>
        <tissue evidence="6">Young leaves</tissue>
    </source>
</reference>
<dbReference type="AlphaFoldDB" id="A0A067L1A4"/>